<protein>
    <recommendedName>
        <fullName evidence="3">Helix-turn-helix domain-containing protein</fullName>
    </recommendedName>
</protein>
<dbReference type="RefSeq" id="WP_109216538.1">
    <property type="nucleotide sequence ID" value="NZ_CABMEW010000003.1"/>
</dbReference>
<dbReference type="EMBL" id="JRFU01000154">
    <property type="protein sequence ID" value="PWE85773.1"/>
    <property type="molecule type" value="Genomic_DNA"/>
</dbReference>
<proteinExistence type="predicted"/>
<evidence type="ECO:0008006" key="3">
    <source>
        <dbReference type="Google" id="ProtNLM"/>
    </source>
</evidence>
<dbReference type="Proteomes" id="UP000245288">
    <property type="component" value="Unassembled WGS sequence"/>
</dbReference>
<dbReference type="InterPro" id="IPR038148">
    <property type="entry name" value="Tn1545/Tn916_Xis"/>
</dbReference>
<organism evidence="1 2">
    <name type="scientific">Eubacterium ramulus</name>
    <dbReference type="NCBI Taxonomy" id="39490"/>
    <lineage>
        <taxon>Bacteria</taxon>
        <taxon>Bacillati</taxon>
        <taxon>Bacillota</taxon>
        <taxon>Clostridia</taxon>
        <taxon>Eubacteriales</taxon>
        <taxon>Eubacteriaceae</taxon>
        <taxon>Eubacterium</taxon>
    </lineage>
</organism>
<comment type="caution">
    <text evidence="1">The sequence shown here is derived from an EMBL/GenBank/DDBJ whole genome shotgun (WGS) entry which is preliminary data.</text>
</comment>
<evidence type="ECO:0000313" key="1">
    <source>
        <dbReference type="EMBL" id="PWE85773.1"/>
    </source>
</evidence>
<accession>A0A2V1JR09</accession>
<gene>
    <name evidence="1" type="ORF">LG34_14080</name>
</gene>
<dbReference type="Gene3D" id="3.90.105.50">
    <property type="match status" value="1"/>
</dbReference>
<reference evidence="1 2" key="1">
    <citation type="submission" date="2014-09" db="EMBL/GenBank/DDBJ databases">
        <title>Butyrate-producing bacteria isolated from human gut.</title>
        <authorList>
            <person name="Zhang Q."/>
            <person name="Zhao L."/>
        </authorList>
    </citation>
    <scope>NUCLEOTIDE SEQUENCE [LARGE SCALE GENOMIC DNA]</scope>
    <source>
        <strain evidence="1 2">21</strain>
    </source>
</reference>
<dbReference type="OrthoDB" id="2053861at2"/>
<sequence>MEKILMSLKEVCEYTGWGETKVREILKRPTSKFTVILGNRLYVNKKKFDDYLEQCAKYNIPI</sequence>
<evidence type="ECO:0000313" key="2">
    <source>
        <dbReference type="Proteomes" id="UP000245288"/>
    </source>
</evidence>
<name>A0A2V1JR09_EUBRA</name>
<keyword evidence="2" id="KW-1185">Reference proteome</keyword>
<dbReference type="AlphaFoldDB" id="A0A2V1JR09"/>